<dbReference type="Proteomes" id="UP000014937">
    <property type="component" value="Unassembled WGS sequence"/>
</dbReference>
<dbReference type="EMBL" id="CBGL010000020">
    <property type="protein sequence ID" value="CDD10041.1"/>
    <property type="molecule type" value="Genomic_DNA"/>
</dbReference>
<organism evidence="1 2">
    <name type="scientific">Phascolarctobacterium succinatutens CAG:287</name>
    <dbReference type="NCBI Taxonomy" id="1263101"/>
    <lineage>
        <taxon>Bacteria</taxon>
        <taxon>Bacillati</taxon>
        <taxon>Bacillota</taxon>
        <taxon>Negativicutes</taxon>
        <taxon>Acidaminococcales</taxon>
        <taxon>Acidaminococcaceae</taxon>
        <taxon>Phascolarctobacterium</taxon>
    </lineage>
</organism>
<dbReference type="InterPro" id="IPR010106">
    <property type="entry name" value="RpnA"/>
</dbReference>
<gene>
    <name evidence="1" type="ORF">BN587_01783</name>
</gene>
<reference evidence="1" key="1">
    <citation type="submission" date="2012-11" db="EMBL/GenBank/DDBJ databases">
        <title>Dependencies among metagenomic species, viruses, plasmids and units of genetic variation.</title>
        <authorList>
            <person name="Nielsen H.B."/>
            <person name="Almeida M."/>
            <person name="Juncker A.S."/>
            <person name="Rasmussen S."/>
            <person name="Li J."/>
            <person name="Sunagawa S."/>
            <person name="Plichta D."/>
            <person name="Gautier L."/>
            <person name="Le Chatelier E."/>
            <person name="Peletier E."/>
            <person name="Bonde I."/>
            <person name="Nielsen T."/>
            <person name="Manichanh C."/>
            <person name="Arumugam M."/>
            <person name="Batto J."/>
            <person name="Santos M.B.Q.D."/>
            <person name="Blom N."/>
            <person name="Borruel N."/>
            <person name="Burgdorf K.S."/>
            <person name="Boumezbeur F."/>
            <person name="Casellas F."/>
            <person name="Dore J."/>
            <person name="Guarner F."/>
            <person name="Hansen T."/>
            <person name="Hildebrand F."/>
            <person name="Kaas R.S."/>
            <person name="Kennedy S."/>
            <person name="Kristiansen K."/>
            <person name="Kultima J.R."/>
            <person name="Leonard P."/>
            <person name="Levenez F."/>
            <person name="Lund O."/>
            <person name="Moumen B."/>
            <person name="Le Paslier D."/>
            <person name="Pons N."/>
            <person name="Pedersen O."/>
            <person name="Prifti E."/>
            <person name="Qin J."/>
            <person name="Raes J."/>
            <person name="Tap J."/>
            <person name="Tims S."/>
            <person name="Ussery D.W."/>
            <person name="Yamada T."/>
            <person name="MetaHit consortium"/>
            <person name="Renault P."/>
            <person name="Sicheritz-Ponten T."/>
            <person name="Bork P."/>
            <person name="Wang J."/>
            <person name="Brunak S."/>
            <person name="Ehrlich S.D."/>
        </authorList>
    </citation>
    <scope>NUCLEOTIDE SEQUENCE [LARGE SCALE GENOMIC DNA]</scope>
</reference>
<accession>R6X1B2</accession>
<evidence type="ECO:0000313" key="1">
    <source>
        <dbReference type="EMBL" id="CDD10041.1"/>
    </source>
</evidence>
<proteinExistence type="predicted"/>
<name>R6X1B2_9FIRM</name>
<sequence length="176" mass="20337">MQTNESSQDSEIKHVIRSLCMMNNRFMNFMLDDNKEAAQVFLRIILGDDKIKVKNVRIQSFIQNIYGHSSQLDILAQDSKGRYFNVEVQRSDEGAPARRARFYSSILDTHFLQPGKLYEELPDTYVIFITEKMSCTIICHCIISGAESMKMRNALKMVRTLSMLTANVEMIQRLVN</sequence>
<dbReference type="HOGENOM" id="CLU_1523768_0_0_9"/>
<evidence type="ECO:0008006" key="3">
    <source>
        <dbReference type="Google" id="ProtNLM"/>
    </source>
</evidence>
<protein>
    <recommendedName>
        <fullName evidence="3">PD-(D/E)XK nuclease family transposase</fullName>
    </recommendedName>
</protein>
<comment type="caution">
    <text evidence="1">The sequence shown here is derived from an EMBL/GenBank/DDBJ whole genome shotgun (WGS) entry which is preliminary data.</text>
</comment>
<evidence type="ECO:0000313" key="2">
    <source>
        <dbReference type="Proteomes" id="UP000014937"/>
    </source>
</evidence>
<dbReference type="AlphaFoldDB" id="R6X1B2"/>
<dbReference type="NCBIfam" id="TIGR01784">
    <property type="entry name" value="T_den_put_tspse"/>
    <property type="match status" value="1"/>
</dbReference>
<dbReference type="Pfam" id="PF12784">
    <property type="entry name" value="PDDEXK_2"/>
    <property type="match status" value="1"/>
</dbReference>
<dbReference type="RefSeq" id="WP_021720819.1">
    <property type="nucleotide sequence ID" value="NZ_FR892814.1"/>
</dbReference>